<comment type="caution">
    <text evidence="4">The sequence shown here is derived from an EMBL/GenBank/DDBJ whole genome shotgun (WGS) entry which is preliminary data.</text>
</comment>
<dbReference type="InterPro" id="IPR001789">
    <property type="entry name" value="Sig_transdc_resp-reg_receiver"/>
</dbReference>
<dbReference type="PANTHER" id="PTHR44591">
    <property type="entry name" value="STRESS RESPONSE REGULATOR PROTEIN 1"/>
    <property type="match status" value="1"/>
</dbReference>
<dbReference type="Gene3D" id="3.40.50.2300">
    <property type="match status" value="1"/>
</dbReference>
<name>A0A6G4WMI2_9HYPH</name>
<reference evidence="4 5" key="1">
    <citation type="submission" date="2020-02" db="EMBL/GenBank/DDBJ databases">
        <title>Genome sequence of strain CCNWXJ40-4.</title>
        <authorList>
            <person name="Gao J."/>
            <person name="Sun J."/>
        </authorList>
    </citation>
    <scope>NUCLEOTIDE SEQUENCE [LARGE SCALE GENOMIC DNA]</scope>
    <source>
        <strain evidence="4 5">CCNWXJ 40-4</strain>
    </source>
</reference>
<keyword evidence="1 2" id="KW-0597">Phosphoprotein</keyword>
<evidence type="ECO:0000256" key="1">
    <source>
        <dbReference type="ARBA" id="ARBA00022553"/>
    </source>
</evidence>
<dbReference type="Proteomes" id="UP001642900">
    <property type="component" value="Unassembled WGS sequence"/>
</dbReference>
<evidence type="ECO:0000256" key="2">
    <source>
        <dbReference type="PROSITE-ProRule" id="PRU00169"/>
    </source>
</evidence>
<evidence type="ECO:0000313" key="4">
    <source>
        <dbReference type="EMBL" id="NGO55320.1"/>
    </source>
</evidence>
<evidence type="ECO:0000259" key="3">
    <source>
        <dbReference type="PROSITE" id="PS50110"/>
    </source>
</evidence>
<evidence type="ECO:0000313" key="5">
    <source>
        <dbReference type="Proteomes" id="UP001642900"/>
    </source>
</evidence>
<dbReference type="InterPro" id="IPR011006">
    <property type="entry name" value="CheY-like_superfamily"/>
</dbReference>
<keyword evidence="5" id="KW-1185">Reference proteome</keyword>
<protein>
    <submittedName>
        <fullName evidence="4">Response regulator</fullName>
    </submittedName>
</protein>
<dbReference type="SMART" id="SM00448">
    <property type="entry name" value="REC"/>
    <property type="match status" value="1"/>
</dbReference>
<proteinExistence type="predicted"/>
<sequence>MTEPLLISIVDDDEMSREATTGLIEAFGLVARNFASAEAFLGSGCVPQTSCLVADMQMPGLSGLQLHCTLIKSGHRIPVIFITAFPDEGLRKRALKAGATCYLSKPFYPRVLLDCIRSAIGPWESGPDA</sequence>
<dbReference type="EMBL" id="JAAKZF010000092">
    <property type="protein sequence ID" value="NGO55320.1"/>
    <property type="molecule type" value="Genomic_DNA"/>
</dbReference>
<dbReference type="AlphaFoldDB" id="A0A6G4WMI2"/>
<dbReference type="PROSITE" id="PS50110">
    <property type="entry name" value="RESPONSE_REGULATORY"/>
    <property type="match status" value="1"/>
</dbReference>
<dbReference type="GO" id="GO:0000160">
    <property type="term" value="P:phosphorelay signal transduction system"/>
    <property type="evidence" value="ECO:0007669"/>
    <property type="project" value="InterPro"/>
</dbReference>
<dbReference type="PANTHER" id="PTHR44591:SF25">
    <property type="entry name" value="CHEMOTAXIS TWO-COMPONENT RESPONSE REGULATOR"/>
    <property type="match status" value="1"/>
</dbReference>
<feature type="domain" description="Response regulatory" evidence="3">
    <location>
        <begin position="6"/>
        <end position="120"/>
    </location>
</feature>
<organism evidence="4 5">
    <name type="scientific">Allomesorhizobium camelthorni</name>
    <dbReference type="NCBI Taxonomy" id="475069"/>
    <lineage>
        <taxon>Bacteria</taxon>
        <taxon>Pseudomonadati</taxon>
        <taxon>Pseudomonadota</taxon>
        <taxon>Alphaproteobacteria</taxon>
        <taxon>Hyphomicrobiales</taxon>
        <taxon>Phyllobacteriaceae</taxon>
        <taxon>Allomesorhizobium</taxon>
    </lineage>
</organism>
<gene>
    <name evidence="4" type="ORF">G6N73_30460</name>
</gene>
<dbReference type="Pfam" id="PF00072">
    <property type="entry name" value="Response_reg"/>
    <property type="match status" value="1"/>
</dbReference>
<dbReference type="InterPro" id="IPR050595">
    <property type="entry name" value="Bact_response_regulator"/>
</dbReference>
<accession>A0A6G4WMI2</accession>
<feature type="modified residue" description="4-aspartylphosphate" evidence="2">
    <location>
        <position position="55"/>
    </location>
</feature>
<dbReference type="SUPFAM" id="SSF52172">
    <property type="entry name" value="CheY-like"/>
    <property type="match status" value="1"/>
</dbReference>